<dbReference type="InterPro" id="IPR006180">
    <property type="entry name" value="3-OHacyl-CoA_DH_CS"/>
</dbReference>
<dbReference type="Gene3D" id="3.40.50.720">
    <property type="entry name" value="NAD(P)-binding Rossmann-like Domain"/>
    <property type="match status" value="1"/>
</dbReference>
<feature type="domain" description="3-hydroxyacyl-CoA dehydrogenase C-terminal" evidence="2">
    <location>
        <begin position="300"/>
        <end position="381"/>
    </location>
</feature>
<evidence type="ECO:0000256" key="1">
    <source>
        <dbReference type="ARBA" id="ARBA00023002"/>
    </source>
</evidence>
<dbReference type="PROSITE" id="PS00067">
    <property type="entry name" value="3HCDH"/>
    <property type="match status" value="1"/>
</dbReference>
<name>A0A1I7ADA9_9FLAO</name>
<dbReference type="Gene3D" id="1.10.1040.50">
    <property type="match status" value="1"/>
</dbReference>
<protein>
    <submittedName>
        <fullName evidence="4">3-hydroxybutyryl-CoA dehydrogenase</fullName>
    </submittedName>
</protein>
<dbReference type="Pfam" id="PF02737">
    <property type="entry name" value="3HCDH_N"/>
    <property type="match status" value="1"/>
</dbReference>
<proteinExistence type="predicted"/>
<dbReference type="InterPro" id="IPR006176">
    <property type="entry name" value="3-OHacyl-CoA_DH_NAD-bd"/>
</dbReference>
<feature type="domain" description="3-hydroxyacyl-CoA dehydrogenase C-terminal" evidence="2">
    <location>
        <begin position="184"/>
        <end position="281"/>
    </location>
</feature>
<dbReference type="FunFam" id="3.40.50.720:FF:000009">
    <property type="entry name" value="Fatty oxidation complex, alpha subunit"/>
    <property type="match status" value="1"/>
</dbReference>
<reference evidence="4 5" key="1">
    <citation type="submission" date="2016-10" db="EMBL/GenBank/DDBJ databases">
        <authorList>
            <person name="de Groot N.N."/>
        </authorList>
    </citation>
    <scope>NUCLEOTIDE SEQUENCE [LARGE SCALE GENOMIC DNA]</scope>
    <source>
        <strain evidence="4 5">CGMCC 1.7005</strain>
    </source>
</reference>
<dbReference type="STRING" id="477690.SAMN05216474_1971"/>
<dbReference type="Pfam" id="PF00725">
    <property type="entry name" value="3HCDH"/>
    <property type="match status" value="2"/>
</dbReference>
<dbReference type="GO" id="GO:0070403">
    <property type="term" value="F:NAD+ binding"/>
    <property type="evidence" value="ECO:0007669"/>
    <property type="project" value="InterPro"/>
</dbReference>
<dbReference type="EMBL" id="FPAS01000003">
    <property type="protein sequence ID" value="SFT72921.1"/>
    <property type="molecule type" value="Genomic_DNA"/>
</dbReference>
<keyword evidence="1" id="KW-0560">Oxidoreductase</keyword>
<dbReference type="InterPro" id="IPR006108">
    <property type="entry name" value="3HC_DH_C"/>
</dbReference>
<dbReference type="Proteomes" id="UP000236454">
    <property type="component" value="Unassembled WGS sequence"/>
</dbReference>
<accession>A0A1I7ADA9</accession>
<dbReference type="SUPFAM" id="SSF51735">
    <property type="entry name" value="NAD(P)-binding Rossmann-fold domains"/>
    <property type="match status" value="1"/>
</dbReference>
<dbReference type="PANTHER" id="PTHR48075">
    <property type="entry name" value="3-HYDROXYACYL-COA DEHYDROGENASE FAMILY PROTEIN"/>
    <property type="match status" value="1"/>
</dbReference>
<feature type="domain" description="3-hydroxyacyl-CoA dehydrogenase NAD binding" evidence="3">
    <location>
        <begin position="4"/>
        <end position="182"/>
    </location>
</feature>
<dbReference type="GO" id="GO:0006635">
    <property type="term" value="P:fatty acid beta-oxidation"/>
    <property type="evidence" value="ECO:0007669"/>
    <property type="project" value="TreeGrafter"/>
</dbReference>
<gene>
    <name evidence="4" type="ORF">SAMN05216474_1971</name>
</gene>
<evidence type="ECO:0000259" key="3">
    <source>
        <dbReference type="Pfam" id="PF02737"/>
    </source>
</evidence>
<keyword evidence="5" id="KW-1185">Reference proteome</keyword>
<evidence type="ECO:0000259" key="2">
    <source>
        <dbReference type="Pfam" id="PF00725"/>
    </source>
</evidence>
<dbReference type="InterPro" id="IPR036291">
    <property type="entry name" value="NAD(P)-bd_dom_sf"/>
</dbReference>
<dbReference type="AlphaFoldDB" id="A0A1I7ADA9"/>
<dbReference type="InterPro" id="IPR008927">
    <property type="entry name" value="6-PGluconate_DH-like_C_sf"/>
</dbReference>
<dbReference type="SUPFAM" id="SSF48179">
    <property type="entry name" value="6-phosphogluconate dehydrogenase C-terminal domain-like"/>
    <property type="match status" value="2"/>
</dbReference>
<organism evidence="4 5">
    <name type="scientific">Lishizhenia tianjinensis</name>
    <dbReference type="NCBI Taxonomy" id="477690"/>
    <lineage>
        <taxon>Bacteria</taxon>
        <taxon>Pseudomonadati</taxon>
        <taxon>Bacteroidota</taxon>
        <taxon>Flavobacteriia</taxon>
        <taxon>Flavobacteriales</taxon>
        <taxon>Crocinitomicaceae</taxon>
        <taxon>Lishizhenia</taxon>
    </lineage>
</organism>
<evidence type="ECO:0000313" key="4">
    <source>
        <dbReference type="EMBL" id="SFT72921.1"/>
    </source>
</evidence>
<dbReference type="GO" id="GO:0008691">
    <property type="term" value="F:3-hydroxybutyryl-CoA dehydrogenase activity"/>
    <property type="evidence" value="ECO:0007669"/>
    <property type="project" value="TreeGrafter"/>
</dbReference>
<sequence>MIEVGVLGAGTMGAGIAQVAAQAGHQVNLIDVNADALKRAQASMEKIFGRLVEKGKYTAQEAETILERINYSGDRNDFQNCGLIIEAIVENLEVKHKMFKQMESIVSDDCILASNTSSLSVASIGSVLEKPNRMIGIHFFNPAPLMPLVEIIPAVQTSEEVTKEARAIIDSWKKVTVLAKDTPGFIVNRVARPFYGEALRIYEEGVADFATIDWAMTELGGFRMGPFTLMDYIGNDINYTVTETVFQSFYYDPRYKPSFTQKRHAEAGYLGRKSGRGYFDYAEGAVKPEPTKDEVLGRKILNRILAMLINEAVDALFLNIASKEDIDLAMTKGVNYPKGLLAWMEEIGEETVLNQLQELFEEYGEDRYRPSPLLKRMVRDKQA</sequence>
<evidence type="ECO:0000313" key="5">
    <source>
        <dbReference type="Proteomes" id="UP000236454"/>
    </source>
</evidence>
<dbReference type="PANTHER" id="PTHR48075:SF5">
    <property type="entry name" value="3-HYDROXYBUTYRYL-COA DEHYDROGENASE"/>
    <property type="match status" value="1"/>
</dbReference>